<dbReference type="SMART" id="SM00060">
    <property type="entry name" value="FN3"/>
    <property type="match status" value="2"/>
</dbReference>
<evidence type="ECO:0000256" key="4">
    <source>
        <dbReference type="ARBA" id="ARBA00023295"/>
    </source>
</evidence>
<evidence type="ECO:0000256" key="3">
    <source>
        <dbReference type="ARBA" id="ARBA00019758"/>
    </source>
</evidence>
<sequence>MTWPSPDEVQMPSLTARTTREPRQRGRAVFGALLALVLSLSGIALGATPAQASDAYNSITSASEANADWMSRVADGTSLSWLSVPGTHDSLALCGELDPKTGKCGGIATSITQTQENHGFSAKTLTTQFRAGIRALDIRVRLDKGAEGLKFTIHHGSAYQYANFTDVLNATRDFLRDKPGETVLLHLKAECDGGTFGCEDAEGFRTDEWRRKVFDSYLDGRSYTGKGDEFTEDTAWRDLFWGPSVAGRGQADRVPSLGEVRGKVVLMGFRGTKGGIYDGYGIKQAYPAGGSNKEYVQDEYEVATISDIAGKWEKVRAHLRRSNGTWDSSRPGEKEYPYQPGALYINYTSGTGGGAHPYTVAGGTPTATGVNSFLRQCLQGENGRCPEFHSGRGDKFGGRETLDRLGVVMMDFPGGKLLDDIIARNRSGGSTLRVMVVGDSMTQGHDGDYTWRYRLWQWFRDQRVPVDFVGPYTGTKPQDNGSAPQPPRLQGEPEPAPGPPRTLGAYARDVELFDSDHFAVWGRQAAQDKSLIKEQVARYKPDLMLVGLGFNDMGWFVSDASGTLASMKTLVDEARAAKPDLKFALANVPHRTKIDGRDDLIGNTTAYNKLLADAVPRWSTGSSPVRLVDWQGAYDCAPARCPAAYDGLHPNAVGEYQIAGAFGSTLHTEFGLGSSAPRVPTTGPSRPFGTPVNVRAASEDSGIVVTWDQVFGAYGYEVRSRLAGVTDWSTTRSIGNRFDTTWLVDGQTWEYQVRTNNGDAVSEWSGTVSATAHPKTASGPVGIVTRPTATGIDFAWGTPTGPYTDTIERYGVLAYDLDTPGAFVESVGTRGKALHFGGLKPGHRYALAVQTWNKAGGGLPAAGRPVVVGAGTPPAPTGLKVTSTDPTTVQLKWTGSPQAGGYRVWIRNIHDGSPAKAEEMVVQETNHGVAYLFPGVWNYEFCMTAVNGALESGKSNCVVAPRPAGS</sequence>
<dbReference type="Gene3D" id="3.40.50.1110">
    <property type="entry name" value="SGNH hydrolase"/>
    <property type="match status" value="1"/>
</dbReference>
<keyword evidence="5" id="KW-0119">Carbohydrate metabolism</keyword>
<dbReference type="PROSITE" id="PS50007">
    <property type="entry name" value="PIPLC_X_DOMAIN"/>
    <property type="match status" value="1"/>
</dbReference>
<feature type="domain" description="Fibronectin type-III" evidence="9">
    <location>
        <begin position="875"/>
        <end position="965"/>
    </location>
</feature>
<gene>
    <name evidence="10" type="ORF">M1O15_00735</name>
</gene>
<dbReference type="RefSeq" id="WP_248631154.1">
    <property type="nucleotide sequence ID" value="NZ_JALPTH010000001.1"/>
</dbReference>
<evidence type="ECO:0000313" key="10">
    <source>
        <dbReference type="EMBL" id="MCK8675960.1"/>
    </source>
</evidence>
<evidence type="ECO:0000256" key="1">
    <source>
        <dbReference type="ARBA" id="ARBA00001316"/>
    </source>
</evidence>
<protein>
    <recommendedName>
        <fullName evidence="3">1-phosphatidylinositol phosphodiesterase</fullName>
        <ecNumber evidence="2">4.6.1.13</ecNumber>
    </recommendedName>
    <alternativeName>
        <fullName evidence="6">Phosphatidylinositol diacylglycerol-lyase</fullName>
    </alternativeName>
    <alternativeName>
        <fullName evidence="7">Phosphatidylinositol-specific phospholipase C</fullName>
    </alternativeName>
</protein>
<dbReference type="PROSITE" id="PS50853">
    <property type="entry name" value="FN3"/>
    <property type="match status" value="1"/>
</dbReference>
<dbReference type="SUPFAM" id="SSF52266">
    <property type="entry name" value="SGNH hydrolase"/>
    <property type="match status" value="1"/>
</dbReference>
<dbReference type="Pfam" id="PF13472">
    <property type="entry name" value="Lipase_GDSL_2"/>
    <property type="match status" value="1"/>
</dbReference>
<feature type="region of interest" description="Disordered" evidence="8">
    <location>
        <begin position="1"/>
        <end position="22"/>
    </location>
</feature>
<evidence type="ECO:0000256" key="7">
    <source>
        <dbReference type="ARBA" id="ARBA00030782"/>
    </source>
</evidence>
<dbReference type="InterPro" id="IPR036514">
    <property type="entry name" value="SGNH_hydro_sf"/>
</dbReference>
<reference evidence="10 11" key="1">
    <citation type="submission" date="2022-04" db="EMBL/GenBank/DDBJ databases">
        <title>Streptomyces sp. nov. LCR6-01 isolated from Lichen of Dirinaria sp.</title>
        <authorList>
            <person name="Kanchanasin P."/>
            <person name="Tanasupawat S."/>
            <person name="Phongsopitanun W."/>
        </authorList>
    </citation>
    <scope>NUCLEOTIDE SEQUENCE [LARGE SCALE GENOMIC DNA]</scope>
    <source>
        <strain evidence="10 11">LCR6-01</strain>
    </source>
</reference>
<organism evidence="10 11">
    <name type="scientific">Streptomyces lichenis</name>
    <dbReference type="NCBI Taxonomy" id="2306967"/>
    <lineage>
        <taxon>Bacteria</taxon>
        <taxon>Bacillati</taxon>
        <taxon>Actinomycetota</taxon>
        <taxon>Actinomycetes</taxon>
        <taxon>Kitasatosporales</taxon>
        <taxon>Streptomycetaceae</taxon>
        <taxon>Streptomyces</taxon>
    </lineage>
</organism>
<evidence type="ECO:0000256" key="6">
    <source>
        <dbReference type="ARBA" id="ARBA00030474"/>
    </source>
</evidence>
<dbReference type="SUPFAM" id="SSF51695">
    <property type="entry name" value="PLC-like phosphodiesterases"/>
    <property type="match status" value="1"/>
</dbReference>
<dbReference type="SUPFAM" id="SSF49265">
    <property type="entry name" value="Fibronectin type III"/>
    <property type="match status" value="2"/>
</dbReference>
<dbReference type="InterPro" id="IPR036116">
    <property type="entry name" value="FN3_sf"/>
</dbReference>
<dbReference type="InterPro" id="IPR051532">
    <property type="entry name" value="Ester_Hydrolysis_Enzymes"/>
</dbReference>
<dbReference type="Gene3D" id="2.60.40.10">
    <property type="entry name" value="Immunoglobulins"/>
    <property type="match status" value="3"/>
</dbReference>
<dbReference type="EMBL" id="JALPTH010000001">
    <property type="protein sequence ID" value="MCK8675960.1"/>
    <property type="molecule type" value="Genomic_DNA"/>
</dbReference>
<evidence type="ECO:0000256" key="5">
    <source>
        <dbReference type="ARBA" id="ARBA00023326"/>
    </source>
</evidence>
<dbReference type="Gene3D" id="3.20.20.190">
    <property type="entry name" value="Phosphatidylinositol (PI) phosphodiesterase"/>
    <property type="match status" value="1"/>
</dbReference>
<dbReference type="InterPro" id="IPR017946">
    <property type="entry name" value="PLC-like_Pdiesterase_TIM-brl"/>
</dbReference>
<evidence type="ECO:0000256" key="2">
    <source>
        <dbReference type="ARBA" id="ARBA00012581"/>
    </source>
</evidence>
<dbReference type="InterPro" id="IPR013783">
    <property type="entry name" value="Ig-like_fold"/>
</dbReference>
<dbReference type="PANTHER" id="PTHR30383">
    <property type="entry name" value="THIOESTERASE 1/PROTEASE 1/LYSOPHOSPHOLIPASE L1"/>
    <property type="match status" value="1"/>
</dbReference>
<evidence type="ECO:0000313" key="11">
    <source>
        <dbReference type="Proteomes" id="UP001522868"/>
    </source>
</evidence>
<dbReference type="PANTHER" id="PTHR30383:SF19">
    <property type="entry name" value="FIBRONECTIN TYPE-III DOMAIN-CONTAINING PROTEIN"/>
    <property type="match status" value="1"/>
</dbReference>
<dbReference type="CDD" id="cd08586">
    <property type="entry name" value="PI-PLCc_BcPLC_like"/>
    <property type="match status" value="1"/>
</dbReference>
<keyword evidence="4" id="KW-0378">Hydrolase</keyword>
<evidence type="ECO:0000259" key="9">
    <source>
        <dbReference type="PROSITE" id="PS50853"/>
    </source>
</evidence>
<keyword evidence="11" id="KW-1185">Reference proteome</keyword>
<dbReference type="CDD" id="cd01833">
    <property type="entry name" value="XynB_like"/>
    <property type="match status" value="1"/>
</dbReference>
<dbReference type="Pfam" id="PF00388">
    <property type="entry name" value="PI-PLC-X"/>
    <property type="match status" value="1"/>
</dbReference>
<comment type="catalytic activity">
    <reaction evidence="1">
        <text>a 1,2-diacyl-sn-glycero-3-phospho-(1D-myo-inositol) = 1D-myo-inositol 1,2-cyclic phosphate + a 1,2-diacyl-sn-glycerol</text>
        <dbReference type="Rhea" id="RHEA:17093"/>
        <dbReference type="ChEBI" id="CHEBI:17815"/>
        <dbReference type="ChEBI" id="CHEBI:57880"/>
        <dbReference type="ChEBI" id="CHEBI:58484"/>
        <dbReference type="EC" id="4.6.1.13"/>
    </reaction>
</comment>
<keyword evidence="5" id="KW-0624">Polysaccharide degradation</keyword>
<comment type="caution">
    <text evidence="10">The sequence shown here is derived from an EMBL/GenBank/DDBJ whole genome shotgun (WGS) entry which is preliminary data.</text>
</comment>
<dbReference type="InterPro" id="IPR003961">
    <property type="entry name" value="FN3_dom"/>
</dbReference>
<dbReference type="InterPro" id="IPR013830">
    <property type="entry name" value="SGNH_hydro"/>
</dbReference>
<dbReference type="EC" id="4.6.1.13" evidence="2"/>
<dbReference type="Proteomes" id="UP001522868">
    <property type="component" value="Unassembled WGS sequence"/>
</dbReference>
<keyword evidence="4" id="KW-0326">Glycosidase</keyword>
<proteinExistence type="predicted"/>
<feature type="region of interest" description="Disordered" evidence="8">
    <location>
        <begin position="469"/>
        <end position="503"/>
    </location>
</feature>
<accession>A0ABT0I3Q8</accession>
<name>A0ABT0I3Q8_9ACTN</name>
<dbReference type="InterPro" id="IPR000909">
    <property type="entry name" value="PLipase_C_PInositol-sp_X_dom"/>
</dbReference>
<dbReference type="CDD" id="cd00063">
    <property type="entry name" value="FN3"/>
    <property type="match status" value="3"/>
</dbReference>
<evidence type="ECO:0000256" key="8">
    <source>
        <dbReference type="SAM" id="MobiDB-lite"/>
    </source>
</evidence>